<dbReference type="SUPFAM" id="SSF52540">
    <property type="entry name" value="P-loop containing nucleoside triphosphate hydrolases"/>
    <property type="match status" value="1"/>
</dbReference>
<dbReference type="Proteomes" id="UP000664034">
    <property type="component" value="Unassembled WGS sequence"/>
</dbReference>
<dbReference type="Gene3D" id="3.40.630.30">
    <property type="match status" value="1"/>
</dbReference>
<sequence length="454" mass="50775">MPQLTQDQFLLSEIDNQIIFDRYISPRSLRNSTSVTNPTALFLGGQPGSGKSGLAQYQLKQFADRGGVVLINSDALREYHPAFANLQRTDADRASFLVNPDTVIWQQKLINAAVGNKRNLLLDGTLGGNPAPILATMKRLRSAGYTIQVSVLAVPAEQSRLGIYRRYEDQLTIKGAGRWVGMETHNRVFNEIPQNLALFQQQLVVDQIHLYARPKGSGVPEELYSNTGIAGEWQAQPEALVRLKNYRERKLTEIEQTEHKYVTEKLLERMTLRGASQPFIDGFLATVNPPDYHARLATADDAQLYFEWANDPATRQQSFNSEPITWENHVTWFTRKLADPNALLLVFEVPSGDPIGQVRFEKRPDGEVIIGISLDAFFRGKGLASTLIRAGVGVCRERWGSPATAGHAIPISAYIKPENVASIRAFERAGFHFDHESRKFGVNALCLTFNIEQI</sequence>
<evidence type="ECO:0000256" key="2">
    <source>
        <dbReference type="ARBA" id="ARBA00022840"/>
    </source>
</evidence>
<dbReference type="PROSITE" id="PS51186">
    <property type="entry name" value="GNAT"/>
    <property type="match status" value="1"/>
</dbReference>
<organism evidence="4 5">
    <name type="scientific">Fibrella rubiginis</name>
    <dbReference type="NCBI Taxonomy" id="2817060"/>
    <lineage>
        <taxon>Bacteria</taxon>
        <taxon>Pseudomonadati</taxon>
        <taxon>Bacteroidota</taxon>
        <taxon>Cytophagia</taxon>
        <taxon>Cytophagales</taxon>
        <taxon>Spirosomataceae</taxon>
        <taxon>Fibrella</taxon>
    </lineage>
</organism>
<dbReference type="GO" id="GO:0016747">
    <property type="term" value="F:acyltransferase activity, transferring groups other than amino-acyl groups"/>
    <property type="evidence" value="ECO:0007669"/>
    <property type="project" value="InterPro"/>
</dbReference>
<dbReference type="AlphaFoldDB" id="A0A939GL35"/>
<reference evidence="4" key="1">
    <citation type="submission" date="2021-03" db="EMBL/GenBank/DDBJ databases">
        <title>Fibrella sp. HMF5335 genome sequencing and assembly.</title>
        <authorList>
            <person name="Kang H."/>
            <person name="Kim H."/>
            <person name="Bae S."/>
            <person name="Joh K."/>
        </authorList>
    </citation>
    <scope>NUCLEOTIDE SEQUENCE</scope>
    <source>
        <strain evidence="4">HMF5335</strain>
    </source>
</reference>
<proteinExistence type="predicted"/>
<dbReference type="InterPro" id="IPR027417">
    <property type="entry name" value="P-loop_NTPase"/>
</dbReference>
<dbReference type="EMBL" id="JAFMYV010000014">
    <property type="protein sequence ID" value="MBO0939410.1"/>
    <property type="molecule type" value="Genomic_DNA"/>
</dbReference>
<dbReference type="GO" id="GO:0016301">
    <property type="term" value="F:kinase activity"/>
    <property type="evidence" value="ECO:0007669"/>
    <property type="project" value="InterPro"/>
</dbReference>
<name>A0A939GL35_9BACT</name>
<dbReference type="RefSeq" id="WP_207366938.1">
    <property type="nucleotide sequence ID" value="NZ_JAFMYV010000014.1"/>
</dbReference>
<protein>
    <submittedName>
        <fullName evidence="4">GNAT family N-acetyltransferase</fullName>
    </submittedName>
</protein>
<dbReference type="Gene3D" id="3.40.50.300">
    <property type="entry name" value="P-loop containing nucleotide triphosphate hydrolases"/>
    <property type="match status" value="1"/>
</dbReference>
<dbReference type="SUPFAM" id="SSF55729">
    <property type="entry name" value="Acyl-CoA N-acyltransferases (Nat)"/>
    <property type="match status" value="1"/>
</dbReference>
<dbReference type="Pfam" id="PF13302">
    <property type="entry name" value="Acetyltransf_3"/>
    <property type="match status" value="1"/>
</dbReference>
<dbReference type="InterPro" id="IPR000182">
    <property type="entry name" value="GNAT_dom"/>
</dbReference>
<evidence type="ECO:0000259" key="3">
    <source>
        <dbReference type="PROSITE" id="PS51186"/>
    </source>
</evidence>
<evidence type="ECO:0000256" key="1">
    <source>
        <dbReference type="ARBA" id="ARBA00022741"/>
    </source>
</evidence>
<evidence type="ECO:0000313" key="4">
    <source>
        <dbReference type="EMBL" id="MBO0939410.1"/>
    </source>
</evidence>
<gene>
    <name evidence="4" type="ORF">J2I47_22870</name>
</gene>
<dbReference type="InterPro" id="IPR016181">
    <property type="entry name" value="Acyl_CoA_acyltransferase"/>
</dbReference>
<dbReference type="GO" id="GO:0005524">
    <property type="term" value="F:ATP binding"/>
    <property type="evidence" value="ECO:0007669"/>
    <property type="project" value="UniProtKB-KW"/>
</dbReference>
<evidence type="ECO:0000313" key="5">
    <source>
        <dbReference type="Proteomes" id="UP000664034"/>
    </source>
</evidence>
<accession>A0A939GL35</accession>
<dbReference type="InterPro" id="IPR010488">
    <property type="entry name" value="Zeta_toxin_domain"/>
</dbReference>
<comment type="caution">
    <text evidence="4">The sequence shown here is derived from an EMBL/GenBank/DDBJ whole genome shotgun (WGS) entry which is preliminary data.</text>
</comment>
<feature type="domain" description="N-acetyltransferase" evidence="3">
    <location>
        <begin position="292"/>
        <end position="452"/>
    </location>
</feature>
<dbReference type="Pfam" id="PF06414">
    <property type="entry name" value="Zeta_toxin"/>
    <property type="match status" value="1"/>
</dbReference>
<keyword evidence="1" id="KW-0547">Nucleotide-binding</keyword>
<keyword evidence="5" id="KW-1185">Reference proteome</keyword>
<keyword evidence="2" id="KW-0067">ATP-binding</keyword>